<dbReference type="AlphaFoldDB" id="A0A853CPI6"/>
<dbReference type="RefSeq" id="WP_179604236.1">
    <property type="nucleotide sequence ID" value="NZ_BAABEH010000001.1"/>
</dbReference>
<organism evidence="2 3">
    <name type="scientific">Leifsonia shinshuensis</name>
    <dbReference type="NCBI Taxonomy" id="150026"/>
    <lineage>
        <taxon>Bacteria</taxon>
        <taxon>Bacillati</taxon>
        <taxon>Actinomycetota</taxon>
        <taxon>Actinomycetes</taxon>
        <taxon>Micrococcales</taxon>
        <taxon>Microbacteriaceae</taxon>
        <taxon>Leifsonia</taxon>
    </lineage>
</organism>
<feature type="compositionally biased region" description="Acidic residues" evidence="1">
    <location>
        <begin position="38"/>
        <end position="69"/>
    </location>
</feature>
<evidence type="ECO:0000256" key="1">
    <source>
        <dbReference type="SAM" id="MobiDB-lite"/>
    </source>
</evidence>
<evidence type="ECO:0000313" key="3">
    <source>
        <dbReference type="Proteomes" id="UP000578352"/>
    </source>
</evidence>
<proteinExistence type="predicted"/>
<protein>
    <submittedName>
        <fullName evidence="2">Uncharacterized protein</fullName>
    </submittedName>
</protein>
<evidence type="ECO:0000313" key="2">
    <source>
        <dbReference type="EMBL" id="NYJ22158.1"/>
    </source>
</evidence>
<dbReference type="Proteomes" id="UP000578352">
    <property type="component" value="Unassembled WGS sequence"/>
</dbReference>
<comment type="caution">
    <text evidence="2">The sequence shown here is derived from an EMBL/GenBank/DDBJ whole genome shotgun (WGS) entry which is preliminary data.</text>
</comment>
<gene>
    <name evidence="2" type="ORF">HNR13_000445</name>
</gene>
<sequence length="75" mass="8272">MSNPEEPTGAARENLEGGYTESDDEGPHERTVHGQYTETEENPGPEPDVEGTYTDVEEPAEAPEGEYTEGDYREP</sequence>
<reference evidence="2 3" key="1">
    <citation type="submission" date="2020-07" db="EMBL/GenBank/DDBJ databases">
        <title>Sequencing the genomes of 1000 actinobacteria strains.</title>
        <authorList>
            <person name="Klenk H.-P."/>
        </authorList>
    </citation>
    <scope>NUCLEOTIDE SEQUENCE [LARGE SCALE GENOMIC DNA]</scope>
    <source>
        <strain evidence="2 3">DSM 15165</strain>
    </source>
</reference>
<accession>A0A853CPI6</accession>
<feature type="region of interest" description="Disordered" evidence="1">
    <location>
        <begin position="1"/>
        <end position="75"/>
    </location>
</feature>
<name>A0A853CPI6_9MICO</name>
<dbReference type="EMBL" id="JACCFL010000001">
    <property type="protein sequence ID" value="NYJ22158.1"/>
    <property type="molecule type" value="Genomic_DNA"/>
</dbReference>